<keyword evidence="3" id="KW-0507">mRNA processing</keyword>
<evidence type="ECO:0000256" key="2">
    <source>
        <dbReference type="ARBA" id="ARBA00005371"/>
    </source>
</evidence>
<dbReference type="GO" id="GO:0008380">
    <property type="term" value="P:RNA splicing"/>
    <property type="evidence" value="ECO:0007669"/>
    <property type="project" value="UniProtKB-KW"/>
</dbReference>
<dbReference type="Pfam" id="PF20636">
    <property type="entry name" value="SMN_G2-BD"/>
    <property type="match status" value="1"/>
</dbReference>
<dbReference type="InterPro" id="IPR002999">
    <property type="entry name" value="Tudor"/>
</dbReference>
<dbReference type="InterPro" id="IPR016197">
    <property type="entry name" value="Chromo-like_dom_sf"/>
</dbReference>
<name>A0A914ZET6_9BILA</name>
<comment type="subcellular location">
    <subcellularLocation>
        <location evidence="1">Nucleus</location>
    </subcellularLocation>
</comment>
<dbReference type="PROSITE" id="PS50304">
    <property type="entry name" value="TUDOR"/>
    <property type="match status" value="1"/>
</dbReference>
<feature type="domain" description="Tudor" evidence="6">
    <location>
        <begin position="44"/>
        <end position="102"/>
    </location>
</feature>
<evidence type="ECO:0000256" key="3">
    <source>
        <dbReference type="ARBA" id="ARBA00022664"/>
    </source>
</evidence>
<sequence>MSRKEENLLGKDEMWDDSELIKMYDESVKGNFDKKRKAAPEKKPWNVGDICMAPFDDLWYQAKILSIESNNKTAKVHFLEYEDDDDATVELDALFREDEVQYQNEQEDSEMDASEHTSTSKTINTQFSIPTPTMIPPPPQLLQPITNEKEITNNLMISWYMNGYHTGYFQAMRDFQQKAASSQKK</sequence>
<evidence type="ECO:0000259" key="6">
    <source>
        <dbReference type="PROSITE" id="PS50304"/>
    </source>
</evidence>
<evidence type="ECO:0000313" key="8">
    <source>
        <dbReference type="WBParaSite" id="PSU_v2.g8797.t1"/>
    </source>
</evidence>
<dbReference type="PANTHER" id="PTHR39267">
    <property type="entry name" value="SURVIVAL MOTOR NEURON-LIKE PROTEIN 1"/>
    <property type="match status" value="1"/>
</dbReference>
<dbReference type="CDD" id="cd22852">
    <property type="entry name" value="SMN_C"/>
    <property type="match status" value="1"/>
</dbReference>
<dbReference type="WBParaSite" id="PSU_v2.g8797.t1">
    <property type="protein sequence ID" value="PSU_v2.g8797.t1"/>
    <property type="gene ID" value="PSU_v2.g8797"/>
</dbReference>
<dbReference type="InterPro" id="IPR040424">
    <property type="entry name" value="Smn1"/>
</dbReference>
<dbReference type="Gene3D" id="2.30.30.140">
    <property type="match status" value="1"/>
</dbReference>
<evidence type="ECO:0000313" key="7">
    <source>
        <dbReference type="Proteomes" id="UP000887577"/>
    </source>
</evidence>
<dbReference type="Gene3D" id="3.40.190.10">
    <property type="entry name" value="Periplasmic binding protein-like II"/>
    <property type="match status" value="1"/>
</dbReference>
<dbReference type="Pfam" id="PF20635">
    <property type="entry name" value="SMN_YG-box"/>
    <property type="match status" value="1"/>
</dbReference>
<dbReference type="SUPFAM" id="SSF54160">
    <property type="entry name" value="Chromo domain-like"/>
    <property type="match status" value="1"/>
</dbReference>
<proteinExistence type="inferred from homology"/>
<dbReference type="InterPro" id="IPR047313">
    <property type="entry name" value="SMN_C"/>
</dbReference>
<keyword evidence="5" id="KW-0539">Nucleus</keyword>
<dbReference type="Proteomes" id="UP000887577">
    <property type="component" value="Unplaced"/>
</dbReference>
<evidence type="ECO:0000256" key="5">
    <source>
        <dbReference type="ARBA" id="ARBA00023242"/>
    </source>
</evidence>
<reference evidence="8" key="1">
    <citation type="submission" date="2022-11" db="UniProtKB">
        <authorList>
            <consortium name="WormBaseParasite"/>
        </authorList>
    </citation>
    <scope>IDENTIFICATION</scope>
</reference>
<comment type="similarity">
    <text evidence="2">Belongs to the SMN family.</text>
</comment>
<dbReference type="PANTHER" id="PTHR39267:SF1">
    <property type="entry name" value="SURVIVAL MOTOR NEURON PROTEIN"/>
    <property type="match status" value="1"/>
</dbReference>
<keyword evidence="7" id="KW-1185">Reference proteome</keyword>
<dbReference type="GO" id="GO:0006397">
    <property type="term" value="P:mRNA processing"/>
    <property type="evidence" value="ECO:0007669"/>
    <property type="project" value="UniProtKB-KW"/>
</dbReference>
<dbReference type="SMART" id="SM00333">
    <property type="entry name" value="TUDOR"/>
    <property type="match status" value="1"/>
</dbReference>
<dbReference type="AlphaFoldDB" id="A0A914ZET6"/>
<dbReference type="GO" id="GO:0005634">
    <property type="term" value="C:nucleus"/>
    <property type="evidence" value="ECO:0007669"/>
    <property type="project" value="UniProtKB-SubCell"/>
</dbReference>
<dbReference type="InterPro" id="IPR049481">
    <property type="entry name" value="SMN_G2-BD"/>
</dbReference>
<accession>A0A914ZET6</accession>
<protein>
    <submittedName>
        <fullName evidence="8">Tudor domain-containing protein</fullName>
    </submittedName>
</protein>
<keyword evidence="4" id="KW-0508">mRNA splicing</keyword>
<evidence type="ECO:0000256" key="4">
    <source>
        <dbReference type="ARBA" id="ARBA00023187"/>
    </source>
</evidence>
<evidence type="ECO:0000256" key="1">
    <source>
        <dbReference type="ARBA" id="ARBA00004123"/>
    </source>
</evidence>
<organism evidence="7 8">
    <name type="scientific">Panagrolaimus superbus</name>
    <dbReference type="NCBI Taxonomy" id="310955"/>
    <lineage>
        <taxon>Eukaryota</taxon>
        <taxon>Metazoa</taxon>
        <taxon>Ecdysozoa</taxon>
        <taxon>Nematoda</taxon>
        <taxon>Chromadorea</taxon>
        <taxon>Rhabditida</taxon>
        <taxon>Tylenchina</taxon>
        <taxon>Panagrolaimomorpha</taxon>
        <taxon>Panagrolaimoidea</taxon>
        <taxon>Panagrolaimidae</taxon>
        <taxon>Panagrolaimus</taxon>
    </lineage>
</organism>